<dbReference type="FunFam" id="3.20.20.100:FF:000008">
    <property type="entry name" value="Aldo/keto reductase family oxidoreductase"/>
    <property type="match status" value="1"/>
</dbReference>
<keyword evidence="6" id="KW-1185">Reference proteome</keyword>
<evidence type="ECO:0000256" key="2">
    <source>
        <dbReference type="ARBA" id="ARBA00023002"/>
    </source>
</evidence>
<dbReference type="Pfam" id="PF00248">
    <property type="entry name" value="Aldo_ket_red"/>
    <property type="match status" value="1"/>
</dbReference>
<dbReference type="EMBL" id="MJEH01000012">
    <property type="protein sequence ID" value="OEH93366.1"/>
    <property type="molecule type" value="Genomic_DNA"/>
</dbReference>
<keyword evidence="2" id="KW-0560">Oxidoreductase</keyword>
<dbReference type="PANTHER" id="PTHR43364">
    <property type="entry name" value="NADH-SPECIFIC METHYLGLYOXAL REDUCTASE-RELATED"/>
    <property type="match status" value="1"/>
</dbReference>
<evidence type="ECO:0000256" key="1">
    <source>
        <dbReference type="ARBA" id="ARBA00022857"/>
    </source>
</evidence>
<dbReference type="STRING" id="1305675.BFG57_11980"/>
<evidence type="ECO:0000256" key="3">
    <source>
        <dbReference type="ARBA" id="ARBA00038157"/>
    </source>
</evidence>
<reference evidence="5 6" key="1">
    <citation type="submission" date="2016-08" db="EMBL/GenBank/DDBJ databases">
        <title>Genome of Bacillus solimangrovi GH2-4.</title>
        <authorList>
            <person name="Lim S."/>
            <person name="Kim B.-C."/>
        </authorList>
    </citation>
    <scope>NUCLEOTIDE SEQUENCE [LARGE SCALE GENOMIC DNA]</scope>
    <source>
        <strain evidence="5 6">GH2-4</strain>
    </source>
</reference>
<accession>A0A1E5LH40</accession>
<evidence type="ECO:0000313" key="6">
    <source>
        <dbReference type="Proteomes" id="UP000095209"/>
    </source>
</evidence>
<dbReference type="InterPro" id="IPR023210">
    <property type="entry name" value="NADP_OxRdtase_dom"/>
</dbReference>
<dbReference type="GO" id="GO:0005829">
    <property type="term" value="C:cytosol"/>
    <property type="evidence" value="ECO:0007669"/>
    <property type="project" value="TreeGrafter"/>
</dbReference>
<dbReference type="OrthoDB" id="9773828at2"/>
<name>A0A1E5LH40_9BACI</name>
<dbReference type="Gene3D" id="3.20.20.100">
    <property type="entry name" value="NADP-dependent oxidoreductase domain"/>
    <property type="match status" value="1"/>
</dbReference>
<sequence length="300" mass="34257">MERVKLSETLEVSRIVHGHWRLNDWNISNEEILTLIEQTRELGITTIDHADIYGSYTCEEQFGQALALKPSLRSELELITKCGIKLISDNRPSHNIKHYDTSKEHIIHSVETSLKSFRTDYIDLLLIHRPDFYMNPEEVAETFAMLKQQGKVLNFGVSNFSPSQFSMLDSYLDFPLVTNQIEISPLFLDYFMNGGIDQCLERRFSPMAWSPLAGGNLFSSTDERAVRVRTALEKVRDEVGAHSIDEVAYAWLLNHPAKIIPVFGSSKLDRINSAVNAMSIRLSNEQWYKIWISSTGKDVA</sequence>
<keyword evidence="1" id="KW-0521">NADP</keyword>
<gene>
    <name evidence="5" type="ORF">BFG57_11980</name>
</gene>
<dbReference type="AlphaFoldDB" id="A0A1E5LH40"/>
<dbReference type="CDD" id="cd19092">
    <property type="entry name" value="AKR_BsYcsN_EcYdhF-like"/>
    <property type="match status" value="1"/>
</dbReference>
<feature type="domain" description="NADP-dependent oxidoreductase" evidence="4">
    <location>
        <begin position="14"/>
        <end position="290"/>
    </location>
</feature>
<evidence type="ECO:0000313" key="5">
    <source>
        <dbReference type="EMBL" id="OEH93366.1"/>
    </source>
</evidence>
<evidence type="ECO:0000259" key="4">
    <source>
        <dbReference type="Pfam" id="PF00248"/>
    </source>
</evidence>
<dbReference type="PANTHER" id="PTHR43364:SF1">
    <property type="entry name" value="OXIDOREDUCTASE YDHF"/>
    <property type="match status" value="1"/>
</dbReference>
<dbReference type="InterPro" id="IPR050523">
    <property type="entry name" value="AKR_Detox_Biosynth"/>
</dbReference>
<protein>
    <submittedName>
        <fullName evidence="5">Oxidoreductase</fullName>
    </submittedName>
</protein>
<dbReference type="Proteomes" id="UP000095209">
    <property type="component" value="Unassembled WGS sequence"/>
</dbReference>
<proteinExistence type="inferred from homology"/>
<comment type="similarity">
    <text evidence="3">Belongs to the aldo/keto reductase family. Aldo/keto reductase 2 subfamily.</text>
</comment>
<dbReference type="SUPFAM" id="SSF51430">
    <property type="entry name" value="NAD(P)-linked oxidoreductase"/>
    <property type="match status" value="1"/>
</dbReference>
<dbReference type="InterPro" id="IPR036812">
    <property type="entry name" value="NAD(P)_OxRdtase_dom_sf"/>
</dbReference>
<dbReference type="RefSeq" id="WP_069716579.1">
    <property type="nucleotide sequence ID" value="NZ_MJEH01000012.1"/>
</dbReference>
<dbReference type="GO" id="GO:0016491">
    <property type="term" value="F:oxidoreductase activity"/>
    <property type="evidence" value="ECO:0007669"/>
    <property type="project" value="UniProtKB-KW"/>
</dbReference>
<organism evidence="5 6">
    <name type="scientific">Bacillus solimangrovi</name>
    <dbReference type="NCBI Taxonomy" id="1305675"/>
    <lineage>
        <taxon>Bacteria</taxon>
        <taxon>Bacillati</taxon>
        <taxon>Bacillota</taxon>
        <taxon>Bacilli</taxon>
        <taxon>Bacillales</taxon>
        <taxon>Bacillaceae</taxon>
        <taxon>Bacillus</taxon>
    </lineage>
</organism>
<comment type="caution">
    <text evidence="5">The sequence shown here is derived from an EMBL/GenBank/DDBJ whole genome shotgun (WGS) entry which is preliminary data.</text>
</comment>